<gene>
    <name evidence="1" type="ORF">SMAR0320_LOCUS406</name>
    <name evidence="2" type="ORF">SMAR0320_LOCUS408</name>
</gene>
<protein>
    <submittedName>
        <fullName evidence="1">Uncharacterized protein</fullName>
    </submittedName>
</protein>
<reference evidence="1" key="1">
    <citation type="submission" date="2021-01" db="EMBL/GenBank/DDBJ databases">
        <authorList>
            <person name="Corre E."/>
            <person name="Pelletier E."/>
            <person name="Niang G."/>
            <person name="Scheremetjew M."/>
            <person name="Finn R."/>
            <person name="Kale V."/>
            <person name="Holt S."/>
            <person name="Cochrane G."/>
            <person name="Meng A."/>
            <person name="Brown T."/>
            <person name="Cohen L."/>
        </authorList>
    </citation>
    <scope>NUCLEOTIDE SEQUENCE</scope>
    <source>
        <strain evidence="1">SM1012Den-03</strain>
    </source>
</reference>
<name>A0A6U3S6V2_9STRA</name>
<evidence type="ECO:0000313" key="1">
    <source>
        <dbReference type="EMBL" id="CAD9570625.1"/>
    </source>
</evidence>
<sequence length="131" mass="15278">MLRSDYCWDSLHITDVYDSEVLNFVVRNSDDLGWLGYFVGKSTCLNSFTVDYLPEERERTNALFGGFSRNRSISELCITTDIGVDNLIDLGCFLRDNRRLDQLELRNVDLGIERTHFCSRINVNQKTPFRR</sequence>
<organism evidence="1">
    <name type="scientific">Skeletonema marinoi</name>
    <dbReference type="NCBI Taxonomy" id="267567"/>
    <lineage>
        <taxon>Eukaryota</taxon>
        <taxon>Sar</taxon>
        <taxon>Stramenopiles</taxon>
        <taxon>Ochrophyta</taxon>
        <taxon>Bacillariophyta</taxon>
        <taxon>Coscinodiscophyceae</taxon>
        <taxon>Thalassiosirophycidae</taxon>
        <taxon>Thalassiosirales</taxon>
        <taxon>Skeletonemataceae</taxon>
        <taxon>Skeletonema</taxon>
        <taxon>Skeletonema marinoi-dohrnii complex</taxon>
    </lineage>
</organism>
<proteinExistence type="predicted"/>
<dbReference type="EMBL" id="HBGZ01000538">
    <property type="protein sequence ID" value="CAD9570631.1"/>
    <property type="molecule type" value="Transcribed_RNA"/>
</dbReference>
<accession>A0A6U3S6V2</accession>
<dbReference type="AlphaFoldDB" id="A0A6U3S6V2"/>
<evidence type="ECO:0000313" key="2">
    <source>
        <dbReference type="EMBL" id="CAD9570631.1"/>
    </source>
</evidence>
<dbReference type="EMBL" id="HBGZ01000536">
    <property type="protein sequence ID" value="CAD9570625.1"/>
    <property type="molecule type" value="Transcribed_RNA"/>
</dbReference>